<dbReference type="InterPro" id="IPR000073">
    <property type="entry name" value="AB_hydrolase_1"/>
</dbReference>
<dbReference type="Gene3D" id="3.40.50.1820">
    <property type="entry name" value="alpha/beta hydrolase"/>
    <property type="match status" value="1"/>
</dbReference>
<accession>F0SZL3</accession>
<reference evidence="3" key="2">
    <citation type="submission" date="2011-02" db="EMBL/GenBank/DDBJ databases">
        <title>The complete genome of Syntrophobotulus glycolicus DSM 8271.</title>
        <authorList>
            <person name="Lucas S."/>
            <person name="Copeland A."/>
            <person name="Lapidus A."/>
            <person name="Bruce D."/>
            <person name="Goodwin L."/>
            <person name="Pitluck S."/>
            <person name="Kyrpides N."/>
            <person name="Mavromatis K."/>
            <person name="Pagani I."/>
            <person name="Ivanova N."/>
            <person name="Mikhailova N."/>
            <person name="Chertkov O."/>
            <person name="Held B."/>
            <person name="Detter J.C."/>
            <person name="Tapia R."/>
            <person name="Han C."/>
            <person name="Land M."/>
            <person name="Hauser L."/>
            <person name="Markowitz V."/>
            <person name="Cheng J.-F."/>
            <person name="Hugenholtz P."/>
            <person name="Woyke T."/>
            <person name="Wu D."/>
            <person name="Spring S."/>
            <person name="Schroeder M."/>
            <person name="Brambilla E."/>
            <person name="Klenk H.-P."/>
            <person name="Eisen J.A."/>
        </authorList>
    </citation>
    <scope>NUCLEOTIDE SEQUENCE [LARGE SCALE GENOMIC DNA]</scope>
    <source>
        <strain evidence="3">DSM 8271 / FlGlyR</strain>
    </source>
</reference>
<dbReference type="GO" id="GO:0016787">
    <property type="term" value="F:hydrolase activity"/>
    <property type="evidence" value="ECO:0007669"/>
    <property type="project" value="UniProtKB-KW"/>
</dbReference>
<keyword evidence="2" id="KW-0378">Hydrolase</keyword>
<feature type="domain" description="AB hydrolase-1" evidence="1">
    <location>
        <begin position="8"/>
        <end position="230"/>
    </location>
</feature>
<organism evidence="2 3">
    <name type="scientific">Syntrophobotulus glycolicus (strain DSM 8271 / FlGlyR)</name>
    <dbReference type="NCBI Taxonomy" id="645991"/>
    <lineage>
        <taxon>Bacteria</taxon>
        <taxon>Bacillati</taxon>
        <taxon>Bacillota</taxon>
        <taxon>Clostridia</taxon>
        <taxon>Eubacteriales</taxon>
        <taxon>Desulfitobacteriaceae</taxon>
        <taxon>Syntrophobotulus</taxon>
    </lineage>
</organism>
<evidence type="ECO:0000313" key="2">
    <source>
        <dbReference type="EMBL" id="ADY56099.1"/>
    </source>
</evidence>
<dbReference type="KEGG" id="sgy:Sgly_1802"/>
<sequence length="245" mass="27620">MEIRGEGPPLIFIHGLGCDHTQWNQEAARLSSAFQTIVFDCRGHGKSDKPVYYSLHDHIQDVLALTDYFALHDIILYGSSMGSYIAQGTAIAQSQRIHKLILVAPKSNGLTSSTQWLFQEHAGELKTMDKQEKRMFFYRHMVYDPQLLVEHPDLLKSTLTPKQKLAANKALAGFDFRKGLPGITARTLVISGKYDGLNPPAEGQICASLIPDSTFVEMQYSGHLPMYEEPDLYRSVIDRFLFQTK</sequence>
<dbReference type="InterPro" id="IPR050228">
    <property type="entry name" value="Carboxylesterase_BioH"/>
</dbReference>
<dbReference type="Pfam" id="PF00561">
    <property type="entry name" value="Abhydrolase_1"/>
    <property type="match status" value="1"/>
</dbReference>
<dbReference type="InterPro" id="IPR029058">
    <property type="entry name" value="AB_hydrolase_fold"/>
</dbReference>
<dbReference type="PANTHER" id="PTHR43194:SF2">
    <property type="entry name" value="PEROXISOMAL MEMBRANE PROTEIN LPX1"/>
    <property type="match status" value="1"/>
</dbReference>
<dbReference type="AlphaFoldDB" id="F0SZL3"/>
<dbReference type="PRINTS" id="PR00111">
    <property type="entry name" value="ABHYDROLASE"/>
</dbReference>
<keyword evidence="3" id="KW-1185">Reference proteome</keyword>
<dbReference type="EMBL" id="CP002547">
    <property type="protein sequence ID" value="ADY56099.1"/>
    <property type="molecule type" value="Genomic_DNA"/>
</dbReference>
<dbReference type="HOGENOM" id="CLU_020336_50_1_9"/>
<protein>
    <submittedName>
        <fullName evidence="2">Alpha/beta hydrolase fold protein</fullName>
    </submittedName>
</protein>
<dbReference type="Proteomes" id="UP000007488">
    <property type="component" value="Chromosome"/>
</dbReference>
<gene>
    <name evidence="2" type="ordered locus">Sgly_1802</name>
</gene>
<dbReference type="STRING" id="645991.Sgly_1802"/>
<reference evidence="2 3" key="1">
    <citation type="journal article" date="2011" name="Stand. Genomic Sci.">
        <title>Complete genome sequence of Syntrophobotulus glycolicus type strain (FlGlyR).</title>
        <authorList>
            <person name="Han C."/>
            <person name="Mwirichia R."/>
            <person name="Chertkov O."/>
            <person name="Held B."/>
            <person name="Lapidus A."/>
            <person name="Nolan M."/>
            <person name="Lucas S."/>
            <person name="Hammon N."/>
            <person name="Deshpande S."/>
            <person name="Cheng J.F."/>
            <person name="Tapia R."/>
            <person name="Goodwin L."/>
            <person name="Pitluck S."/>
            <person name="Huntemann M."/>
            <person name="Liolios K."/>
            <person name="Ivanova N."/>
            <person name="Pagani I."/>
            <person name="Mavromatis K."/>
            <person name="Ovchinikova G."/>
            <person name="Pati A."/>
            <person name="Chen A."/>
            <person name="Palaniappan K."/>
            <person name="Land M."/>
            <person name="Hauser L."/>
            <person name="Brambilla E.M."/>
            <person name="Rohde M."/>
            <person name="Spring S."/>
            <person name="Sikorski J."/>
            <person name="Goker M."/>
            <person name="Woyke T."/>
            <person name="Bristow J."/>
            <person name="Eisen J.A."/>
            <person name="Markowitz V."/>
            <person name="Hugenholtz P."/>
            <person name="Kyrpides N.C."/>
            <person name="Klenk H.P."/>
            <person name="Detter J.C."/>
        </authorList>
    </citation>
    <scope>NUCLEOTIDE SEQUENCE [LARGE SCALE GENOMIC DNA]</scope>
    <source>
        <strain evidence="3">DSM 8271 / FlGlyR</strain>
    </source>
</reference>
<evidence type="ECO:0000313" key="3">
    <source>
        <dbReference type="Proteomes" id="UP000007488"/>
    </source>
</evidence>
<proteinExistence type="predicted"/>
<evidence type="ECO:0000259" key="1">
    <source>
        <dbReference type="Pfam" id="PF00561"/>
    </source>
</evidence>
<dbReference type="eggNOG" id="COG0596">
    <property type="taxonomic scope" value="Bacteria"/>
</dbReference>
<dbReference type="SUPFAM" id="SSF53474">
    <property type="entry name" value="alpha/beta-Hydrolases"/>
    <property type="match status" value="1"/>
</dbReference>
<name>F0SZL3_SYNGF</name>
<dbReference type="PANTHER" id="PTHR43194">
    <property type="entry name" value="HYDROLASE ALPHA/BETA FOLD FAMILY"/>
    <property type="match status" value="1"/>
</dbReference>